<evidence type="ECO:0000313" key="1">
    <source>
        <dbReference type="EMBL" id="WGL96310.1"/>
    </source>
</evidence>
<organism evidence="1 2">
    <name type="scientific">Arsenophonus nasoniae</name>
    <name type="common">son-killer infecting Nasonia vitripennis</name>
    <dbReference type="NCBI Taxonomy" id="638"/>
    <lineage>
        <taxon>Bacteria</taxon>
        <taxon>Pseudomonadati</taxon>
        <taxon>Pseudomonadota</taxon>
        <taxon>Gammaproteobacteria</taxon>
        <taxon>Enterobacterales</taxon>
        <taxon>Morganellaceae</taxon>
        <taxon>Arsenophonus</taxon>
    </lineage>
</organism>
<accession>A0AA95GH98</accession>
<gene>
    <name evidence="1" type="ORF">QE207_07030</name>
</gene>
<name>A0AA95GH98_9GAMM</name>
<dbReference type="AlphaFoldDB" id="A0AA95GH98"/>
<dbReference type="Pfam" id="PF20701">
    <property type="entry name" value="HetE-N"/>
    <property type="match status" value="1"/>
</dbReference>
<reference evidence="1" key="1">
    <citation type="submission" date="2023-04" db="EMBL/GenBank/DDBJ databases">
        <title>Genome dynamics across the evolutionary transition to endosymbiosis.</title>
        <authorList>
            <person name="Siozios S."/>
            <person name="Nadal-Jimenez P."/>
            <person name="Azagi T."/>
            <person name="Sprong H."/>
            <person name="Frost C.L."/>
            <person name="Parratt S.R."/>
            <person name="Taylor G."/>
            <person name="Brettell L."/>
            <person name="Lew K.C."/>
            <person name="Croft L."/>
            <person name="King K.C."/>
            <person name="Brockhurst M.A."/>
            <person name="Hypsa V."/>
            <person name="Novakova E."/>
            <person name="Darby A.C."/>
            <person name="Hurst G.D.D."/>
        </authorList>
    </citation>
    <scope>NUCLEOTIDE SEQUENCE</scope>
    <source>
        <strain evidence="1">AIh</strain>
    </source>
</reference>
<sequence>MEFLTSTILSGMLYDGFSKSIRLSSDFLKQKLQNWIIDEQTIEQIVDKLRALNLEDLSERAIEQKINNSDDILKCIQCIKQIQANNSIVQNHSGSGDNIAGNKIIHSGK</sequence>
<dbReference type="EMBL" id="CP123498">
    <property type="protein sequence ID" value="WGL96310.1"/>
    <property type="molecule type" value="Genomic_DNA"/>
</dbReference>
<dbReference type="RefSeq" id="WP_280629853.1">
    <property type="nucleotide sequence ID" value="NZ_CP123498.1"/>
</dbReference>
<evidence type="ECO:0000313" key="2">
    <source>
        <dbReference type="Proteomes" id="UP001177597"/>
    </source>
</evidence>
<dbReference type="Proteomes" id="UP001177597">
    <property type="component" value="Chromosome"/>
</dbReference>
<protein>
    <submittedName>
        <fullName evidence="1">Uncharacterized protein</fullName>
    </submittedName>
</protein>
<proteinExistence type="predicted"/>